<evidence type="ECO:0000313" key="4">
    <source>
        <dbReference type="Proteomes" id="UP000595046"/>
    </source>
</evidence>
<gene>
    <name evidence="3" type="ORF">G4Z16_02165</name>
</gene>
<dbReference type="InterPro" id="IPR005693">
    <property type="entry name" value="Mce"/>
</dbReference>
<dbReference type="RefSeq" id="WP_197348901.1">
    <property type="nucleotide sequence ID" value="NZ_CP048882.1"/>
</dbReference>
<dbReference type="PRINTS" id="PR01782">
    <property type="entry name" value="MCEVIRFACTOR"/>
</dbReference>
<dbReference type="NCBIfam" id="TIGR00996">
    <property type="entry name" value="Mtu_fam_mce"/>
    <property type="match status" value="1"/>
</dbReference>
<proteinExistence type="predicted"/>
<reference evidence="4" key="1">
    <citation type="submission" date="2020-02" db="EMBL/GenBank/DDBJ databases">
        <title>Streptomyces sp. ASO4wet.</title>
        <authorList>
            <person name="Risdian C."/>
            <person name="Landwehr W."/>
            <person name="Schupp P."/>
            <person name="Wink J."/>
        </authorList>
    </citation>
    <scope>NUCLEOTIDE SEQUENCE [LARGE SCALE GENOMIC DNA]</scope>
    <source>
        <strain evidence="4">ASO4wet</strain>
    </source>
</reference>
<evidence type="ECO:0000259" key="1">
    <source>
        <dbReference type="Pfam" id="PF02470"/>
    </source>
</evidence>
<dbReference type="EMBL" id="CP048882">
    <property type="protein sequence ID" value="QPP05390.1"/>
    <property type="molecule type" value="Genomic_DNA"/>
</dbReference>
<protein>
    <submittedName>
        <fullName evidence="3">MCE family protein</fullName>
    </submittedName>
</protein>
<dbReference type="Pfam" id="PF11887">
    <property type="entry name" value="Mce4_CUP1"/>
    <property type="match status" value="1"/>
</dbReference>
<evidence type="ECO:0000259" key="2">
    <source>
        <dbReference type="Pfam" id="PF11887"/>
    </source>
</evidence>
<evidence type="ECO:0000313" key="3">
    <source>
        <dbReference type="EMBL" id="QPP05390.1"/>
    </source>
</evidence>
<dbReference type="AlphaFoldDB" id="A0A7T1T2V5"/>
<dbReference type="Proteomes" id="UP000595046">
    <property type="component" value="Chromosome"/>
</dbReference>
<dbReference type="PANTHER" id="PTHR33371:SF18">
    <property type="entry name" value="MCE-FAMILY PROTEIN MCE3C"/>
    <property type="match status" value="1"/>
</dbReference>
<feature type="domain" description="Mammalian cell entry C-terminal" evidence="2">
    <location>
        <begin position="117"/>
        <end position="303"/>
    </location>
</feature>
<name>A0A7T1T2V5_9ACTN</name>
<dbReference type="Pfam" id="PF02470">
    <property type="entry name" value="MlaD"/>
    <property type="match status" value="1"/>
</dbReference>
<dbReference type="GO" id="GO:0005576">
    <property type="term" value="C:extracellular region"/>
    <property type="evidence" value="ECO:0007669"/>
    <property type="project" value="TreeGrafter"/>
</dbReference>
<dbReference type="InterPro" id="IPR052336">
    <property type="entry name" value="MlaD_Phospholipid_Transporter"/>
</dbReference>
<organism evidence="3 4">
    <name type="scientific">Streptomyces bathyalis</name>
    <dbReference type="NCBI Taxonomy" id="2710756"/>
    <lineage>
        <taxon>Bacteria</taxon>
        <taxon>Bacillati</taxon>
        <taxon>Actinomycetota</taxon>
        <taxon>Actinomycetes</taxon>
        <taxon>Kitasatosporales</taxon>
        <taxon>Streptomycetaceae</taxon>
        <taxon>Streptomyces</taxon>
    </lineage>
</organism>
<dbReference type="PANTHER" id="PTHR33371">
    <property type="entry name" value="INTERMEMBRANE PHOSPHOLIPID TRANSPORT SYSTEM BINDING PROTEIN MLAD-RELATED"/>
    <property type="match status" value="1"/>
</dbReference>
<sequence>MISFRERNPVVIGAAGLTSIALLMAAAFNAQDLPLIGGGDEYSAAFSEAGGLKSGDEVRIAGVKVGKVDDVGLAGDHVKVTFRVKGDPRFGTRSAASIRVKTILGAKYLALEPEGPGQLEAGSEIPLKRTVAAYDVVQAFSDLTTTSEKVDTKRLARAMDTVSRTFKDSPAEVKASINGLSLLSRTVAKRDQELRQLLSHANGVTGVLSDRSSTLIKLIKDGDQLFKEINNRRVVIRSLLRNAAALGVQLSGLVDDNRKQIGPALKRLNKVVDLLERNEGSLNRSVELLAPFSRVFTNTLGNGRWFDSYIQNLVAPVPVVPRASRSAKTSSEVAR</sequence>
<accession>A0A7T1T2V5</accession>
<keyword evidence="4" id="KW-1185">Reference proteome</keyword>
<dbReference type="InterPro" id="IPR024516">
    <property type="entry name" value="Mce_C"/>
</dbReference>
<dbReference type="KEGG" id="sbat:G4Z16_02165"/>
<feature type="domain" description="Mce/MlaD" evidence="1">
    <location>
        <begin position="39"/>
        <end position="113"/>
    </location>
</feature>
<dbReference type="InterPro" id="IPR003399">
    <property type="entry name" value="Mce/MlaD"/>
</dbReference>